<keyword evidence="3" id="KW-1185">Reference proteome</keyword>
<accession>A0ABD8A770</accession>
<protein>
    <submittedName>
        <fullName evidence="2">Type II toxin-antitoxin system RelE/ParE family toxin</fullName>
    </submittedName>
</protein>
<dbReference type="InterPro" id="IPR007712">
    <property type="entry name" value="RelE/ParE_toxin"/>
</dbReference>
<keyword evidence="1" id="KW-1277">Toxin-antitoxin system</keyword>
<dbReference type="InterPro" id="IPR035093">
    <property type="entry name" value="RelE/ParE_toxin_dom_sf"/>
</dbReference>
<dbReference type="EMBL" id="CP137641">
    <property type="protein sequence ID" value="WOX55371.1"/>
    <property type="molecule type" value="Genomic_DNA"/>
</dbReference>
<dbReference type="AlphaFoldDB" id="A0ABD8A770"/>
<gene>
    <name evidence="2" type="ORF">R6Y95_07835</name>
</gene>
<proteinExistence type="predicted"/>
<dbReference type="SUPFAM" id="SSF143011">
    <property type="entry name" value="RelE-like"/>
    <property type="match status" value="1"/>
</dbReference>
<dbReference type="PANTHER" id="PTHR38813">
    <property type="match status" value="1"/>
</dbReference>
<reference evidence="2 3" key="1">
    <citation type="submission" date="2023-10" db="EMBL/GenBank/DDBJ databases">
        <title>The complete genome sequence of Methanoculleus palmolei DSM 4273.</title>
        <authorList>
            <person name="Lai S.-J."/>
            <person name="You Y.-T."/>
            <person name="Chen S.-C."/>
        </authorList>
    </citation>
    <scope>NUCLEOTIDE SEQUENCE [LARGE SCALE GENOMIC DNA]</scope>
    <source>
        <strain evidence="2 3">DSM 4273</strain>
    </source>
</reference>
<dbReference type="PANTHER" id="PTHR38813:SF1">
    <property type="entry name" value="TOXIN RELE1-RELATED"/>
    <property type="match status" value="1"/>
</dbReference>
<sequence>MTWRLLLMPGAERKLNQIPDPDAQRIKDELYALADEPFPRLYAKKLKGHQNSPLYSFRVGQYRIILVFENNVMIITVIDIGNRSKVYRKY</sequence>
<dbReference type="Proteomes" id="UP001626603">
    <property type="component" value="Chromosome"/>
</dbReference>
<evidence type="ECO:0000256" key="1">
    <source>
        <dbReference type="ARBA" id="ARBA00022649"/>
    </source>
</evidence>
<dbReference type="InterPro" id="IPR052747">
    <property type="entry name" value="TA_system_RelE_toxin"/>
</dbReference>
<dbReference type="Gene3D" id="3.30.2310.20">
    <property type="entry name" value="RelE-like"/>
    <property type="match status" value="1"/>
</dbReference>
<evidence type="ECO:0000313" key="3">
    <source>
        <dbReference type="Proteomes" id="UP001626603"/>
    </source>
</evidence>
<name>A0ABD8A770_9EURY</name>
<organism evidence="2 3">
    <name type="scientific">Methanoculleus palmolei</name>
    <dbReference type="NCBI Taxonomy" id="72612"/>
    <lineage>
        <taxon>Archaea</taxon>
        <taxon>Methanobacteriati</taxon>
        <taxon>Methanobacteriota</taxon>
        <taxon>Stenosarchaea group</taxon>
        <taxon>Methanomicrobia</taxon>
        <taxon>Methanomicrobiales</taxon>
        <taxon>Methanomicrobiaceae</taxon>
        <taxon>Methanoculleus</taxon>
    </lineage>
</organism>
<evidence type="ECO:0000313" key="2">
    <source>
        <dbReference type="EMBL" id="WOX55371.1"/>
    </source>
</evidence>
<dbReference type="Pfam" id="PF05016">
    <property type="entry name" value="ParE_toxin"/>
    <property type="match status" value="1"/>
</dbReference>